<proteinExistence type="predicted"/>
<evidence type="ECO:0008006" key="4">
    <source>
        <dbReference type="Google" id="ProtNLM"/>
    </source>
</evidence>
<feature type="chain" id="PRO_5042973573" description="Tetratricopeptide repeat protein" evidence="1">
    <location>
        <begin position="22"/>
        <end position="206"/>
    </location>
</feature>
<evidence type="ECO:0000313" key="3">
    <source>
        <dbReference type="Proteomes" id="UP001319080"/>
    </source>
</evidence>
<reference evidence="2 3" key="1">
    <citation type="submission" date="2021-05" db="EMBL/GenBank/DDBJ databases">
        <title>A Polyphasic approach of four new species of the genus Ohtaekwangia: Ohtaekwangia histidinii sp. nov., Ohtaekwangia cretensis sp. nov., Ohtaekwangia indiensis sp. nov., Ohtaekwangia reichenbachii sp. nov. from diverse environment.</title>
        <authorList>
            <person name="Octaviana S."/>
        </authorList>
    </citation>
    <scope>NUCLEOTIDE SEQUENCE [LARGE SCALE GENOMIC DNA]</scope>
    <source>
        <strain evidence="2 3">PWU5</strain>
    </source>
</reference>
<evidence type="ECO:0000313" key="2">
    <source>
        <dbReference type="EMBL" id="MBT1710301.1"/>
    </source>
</evidence>
<sequence length="206" mass="23372">MKFRFLLSLFCCFSIVFALRAQTAKVKEMQQVFVADFCECLEEKLSLDPKIILYNQSETCIRGILAKRAELFMEALVSDTVGAGLPDYERGRAFGKYLIINTIEDLVVKCAYYRQAMQELKVMLARQGGVEPGTATRERVQKAVAELHTREVEVPDVKQRAMMYCILAVAWEFAGDKIEAMAWYEKSLKLHPTTAAKGLLKLLQIS</sequence>
<dbReference type="AlphaFoldDB" id="A0AAP2DZL2"/>
<dbReference type="Proteomes" id="UP001319080">
    <property type="component" value="Unassembled WGS sequence"/>
</dbReference>
<protein>
    <recommendedName>
        <fullName evidence="4">Tetratricopeptide repeat protein</fullName>
    </recommendedName>
</protein>
<accession>A0AAP2DZL2</accession>
<gene>
    <name evidence="2" type="ORF">KK062_18790</name>
</gene>
<evidence type="ECO:0000256" key="1">
    <source>
        <dbReference type="SAM" id="SignalP"/>
    </source>
</evidence>
<dbReference type="EMBL" id="JAHESE010000021">
    <property type="protein sequence ID" value="MBT1710301.1"/>
    <property type="molecule type" value="Genomic_DNA"/>
</dbReference>
<dbReference type="RefSeq" id="WP_254085878.1">
    <property type="nucleotide sequence ID" value="NZ_JAHESE010000021.1"/>
</dbReference>
<organism evidence="2 3">
    <name type="scientific">Dawidia cretensis</name>
    <dbReference type="NCBI Taxonomy" id="2782350"/>
    <lineage>
        <taxon>Bacteria</taxon>
        <taxon>Pseudomonadati</taxon>
        <taxon>Bacteroidota</taxon>
        <taxon>Cytophagia</taxon>
        <taxon>Cytophagales</taxon>
        <taxon>Chryseotaleaceae</taxon>
        <taxon>Dawidia</taxon>
    </lineage>
</organism>
<keyword evidence="1" id="KW-0732">Signal</keyword>
<keyword evidence="3" id="KW-1185">Reference proteome</keyword>
<feature type="signal peptide" evidence="1">
    <location>
        <begin position="1"/>
        <end position="21"/>
    </location>
</feature>
<comment type="caution">
    <text evidence="2">The sequence shown here is derived from an EMBL/GenBank/DDBJ whole genome shotgun (WGS) entry which is preliminary data.</text>
</comment>
<name>A0AAP2DZL2_9BACT</name>